<organism evidence="2">
    <name type="scientific">Hydatigena taeniaeformis</name>
    <name type="common">Feline tapeworm</name>
    <name type="synonym">Taenia taeniaeformis</name>
    <dbReference type="NCBI Taxonomy" id="6205"/>
    <lineage>
        <taxon>Eukaryota</taxon>
        <taxon>Metazoa</taxon>
        <taxon>Spiralia</taxon>
        <taxon>Lophotrochozoa</taxon>
        <taxon>Platyhelminthes</taxon>
        <taxon>Cestoda</taxon>
        <taxon>Eucestoda</taxon>
        <taxon>Cyclophyllidea</taxon>
        <taxon>Taeniidae</taxon>
        <taxon>Hydatigera</taxon>
    </lineage>
</organism>
<dbReference type="Gene3D" id="1.10.287.1490">
    <property type="match status" value="1"/>
</dbReference>
<protein>
    <submittedName>
        <fullName evidence="2">GRIP domain-containing protein</fullName>
    </submittedName>
</protein>
<dbReference type="WBParaSite" id="TTAC_0000304101-mRNA-1">
    <property type="protein sequence ID" value="TTAC_0000304101-mRNA-1"/>
    <property type="gene ID" value="TTAC_0000304101"/>
</dbReference>
<dbReference type="AlphaFoldDB" id="A0A0R3WQK1"/>
<feature type="coiled-coil region" evidence="1">
    <location>
        <begin position="72"/>
        <end position="242"/>
    </location>
</feature>
<dbReference type="InterPro" id="IPR039139">
    <property type="entry name" value="CCDC170-like"/>
</dbReference>
<proteinExistence type="predicted"/>
<evidence type="ECO:0000313" key="2">
    <source>
        <dbReference type="WBParaSite" id="TTAC_0000304101-mRNA-1"/>
    </source>
</evidence>
<sequence>LASLSEVKDGKADLADANSDTALTIKKLQNEQRNFRQWTSKLVEQLKLENMENEEEYPLLMDAIAVRVKALVTNESEKIATQRSRLAQLQQRNHEFRERNDAMEIQLTLLRRRLASLEDGEAETRKRLASAAAMDRVHKRLNRQLEQARAEVYALQAENDRLKNESNGERQNALAAVGTNALLHAAESRVNDLQAQCERLENEAQGLRREKLHLETSSNSTVRNMQKRIANLEDELDKVRRSECQASKVMLKRLLEFRVVVARLLNFECDNLSVPDFEIVHRLEQVVLALDSPGIQGLHKSAPSE</sequence>
<dbReference type="PANTHER" id="PTHR18863:SF6">
    <property type="entry name" value="COILED-COIL DOMAIN-CONTAINING PROTEIN 170"/>
    <property type="match status" value="1"/>
</dbReference>
<accession>A0A0R3WQK1</accession>
<dbReference type="STRING" id="6205.A0A0R3WQK1"/>
<reference evidence="2" key="1">
    <citation type="submission" date="2017-02" db="UniProtKB">
        <authorList>
            <consortium name="WormBaseParasite"/>
        </authorList>
    </citation>
    <scope>IDENTIFICATION</scope>
</reference>
<keyword evidence="1" id="KW-0175">Coiled coil</keyword>
<evidence type="ECO:0000256" key="1">
    <source>
        <dbReference type="SAM" id="Coils"/>
    </source>
</evidence>
<name>A0A0R3WQK1_HYDTA</name>
<dbReference type="PANTHER" id="PTHR18863">
    <property type="entry name" value="TSEC-2-RELATED"/>
    <property type="match status" value="1"/>
</dbReference>